<keyword evidence="1" id="KW-0472">Membrane</keyword>
<protein>
    <submittedName>
        <fullName evidence="2">Membrane protein</fullName>
    </submittedName>
</protein>
<feature type="transmembrane region" description="Helical" evidence="1">
    <location>
        <begin position="80"/>
        <end position="102"/>
    </location>
</feature>
<evidence type="ECO:0000256" key="1">
    <source>
        <dbReference type="SAM" id="Phobius"/>
    </source>
</evidence>
<feature type="transmembrane region" description="Helical" evidence="1">
    <location>
        <begin position="7"/>
        <end position="29"/>
    </location>
</feature>
<gene>
    <name evidence="2" type="ORF">J2R98_001767</name>
</gene>
<evidence type="ECO:0000313" key="2">
    <source>
        <dbReference type="EMBL" id="MDQ0351935.1"/>
    </source>
</evidence>
<feature type="transmembrane region" description="Helical" evidence="1">
    <location>
        <begin position="114"/>
        <end position="135"/>
    </location>
</feature>
<name>A0ABU0DUA7_9BACI</name>
<proteinExistence type="predicted"/>
<keyword evidence="1" id="KW-1133">Transmembrane helix</keyword>
<dbReference type="RefSeq" id="WP_307068067.1">
    <property type="nucleotide sequence ID" value="NZ_JAUSUP010000004.1"/>
</dbReference>
<dbReference type="EMBL" id="JAUSUP010000004">
    <property type="protein sequence ID" value="MDQ0351935.1"/>
    <property type="molecule type" value="Genomic_DNA"/>
</dbReference>
<sequence>MKKRNIWSGLLFGIGVMGFFDELVFHQLLQWHHFYDWSTTEVGIFADGLFNAFAWFATIGGLFLLADLKRQRIFQRTRWWGAVSLGAGLFQLFDGIVLHKILRVHQIRYVDNLIVYDLVWNISSIILIIIGVVLLRKATKQEVKEG</sequence>
<keyword evidence="1" id="KW-0812">Transmembrane</keyword>
<organism evidence="2 3">
    <name type="scientific">Alkalibacillus filiformis</name>
    <dbReference type="NCBI Taxonomy" id="200990"/>
    <lineage>
        <taxon>Bacteria</taxon>
        <taxon>Bacillati</taxon>
        <taxon>Bacillota</taxon>
        <taxon>Bacilli</taxon>
        <taxon>Bacillales</taxon>
        <taxon>Bacillaceae</taxon>
        <taxon>Alkalibacillus</taxon>
    </lineage>
</organism>
<reference evidence="2 3" key="1">
    <citation type="submission" date="2023-07" db="EMBL/GenBank/DDBJ databases">
        <title>Genomic Encyclopedia of Type Strains, Phase IV (KMG-IV): sequencing the most valuable type-strain genomes for metagenomic binning, comparative biology and taxonomic classification.</title>
        <authorList>
            <person name="Goeker M."/>
        </authorList>
    </citation>
    <scope>NUCLEOTIDE SEQUENCE [LARGE SCALE GENOMIC DNA]</scope>
    <source>
        <strain evidence="2 3">DSM 15448</strain>
    </source>
</reference>
<dbReference type="Pfam" id="PF10002">
    <property type="entry name" value="DUF2243"/>
    <property type="match status" value="1"/>
</dbReference>
<dbReference type="InterPro" id="IPR018719">
    <property type="entry name" value="DUF2243_membrane"/>
</dbReference>
<feature type="transmembrane region" description="Helical" evidence="1">
    <location>
        <begin position="49"/>
        <end position="68"/>
    </location>
</feature>
<comment type="caution">
    <text evidence="2">The sequence shown here is derived from an EMBL/GenBank/DDBJ whole genome shotgun (WGS) entry which is preliminary data.</text>
</comment>
<dbReference type="Proteomes" id="UP001236723">
    <property type="component" value="Unassembled WGS sequence"/>
</dbReference>
<accession>A0ABU0DUA7</accession>
<keyword evidence="3" id="KW-1185">Reference proteome</keyword>
<evidence type="ECO:0000313" key="3">
    <source>
        <dbReference type="Proteomes" id="UP001236723"/>
    </source>
</evidence>